<protein>
    <submittedName>
        <fullName evidence="5">Taurine---2-oxoglutarate transaminase</fullName>
    </submittedName>
</protein>
<dbReference type="InterPro" id="IPR005814">
    <property type="entry name" value="Aminotrans_3"/>
</dbReference>
<dbReference type="GO" id="GO:0008483">
    <property type="term" value="F:transaminase activity"/>
    <property type="evidence" value="ECO:0007669"/>
    <property type="project" value="InterPro"/>
</dbReference>
<dbReference type="AlphaFoldDB" id="A0A1I2VVP8"/>
<dbReference type="CDD" id="cd00610">
    <property type="entry name" value="OAT_like"/>
    <property type="match status" value="1"/>
</dbReference>
<dbReference type="GO" id="GO:0005829">
    <property type="term" value="C:cytosol"/>
    <property type="evidence" value="ECO:0007669"/>
    <property type="project" value="TreeGrafter"/>
</dbReference>
<proteinExistence type="inferred from homology"/>
<evidence type="ECO:0000256" key="3">
    <source>
        <dbReference type="ARBA" id="ARBA00022898"/>
    </source>
</evidence>
<dbReference type="PANTHER" id="PTHR43094:SF1">
    <property type="entry name" value="AMINOTRANSFERASE CLASS-III"/>
    <property type="match status" value="1"/>
</dbReference>
<sequence length="505" mass="54276">MRAVAYYASMLSFRQYAVNEPLSAVKPDRLSWKAPGHRQDADVAPPPGTFTLRRMTPQPNPQVGAAVKAADRAHVFHSWSAQELIDPLAVAGAEGSYFWDYEGKRYLDFTSGLVFTNIGYQHPKVVAAIQEQAATLSTFAPAFAVEARSEAARLIAERTPGDLDKIFFTNGGAEAVENATRMARLHTGRPKVLSAYRSYHGATSTAINLTGDPRRWPNDSGAAGVVHFWAPFLYRSPFHSDSEQQECERALQHLEDTIAFEGPGTVAAIILETIPGTAGIMTPPPGYLAGVRALCDQYGIVFILDEVMAGFGRTGKWFAADHYDVTPDLMTFAKGVNSGYVPLGGVAISSAIAETFARRPYPGGLTYSGHPLACAAAVATINVMEEEGVVEQAARIGETVLGPGLRELAARHPSVGEVRGTGVFWALELVKDRETREPLVPYNAAGEANGPMVAFGAAAKARGLWPFINMNRTHVVPPCNVSEGEAKEGLAVLDEALSVADEYTV</sequence>
<comment type="similarity">
    <text evidence="2 4">Belongs to the class-III pyridoxal-phosphate-dependent aminotransferase family.</text>
</comment>
<dbReference type="EMBL" id="FONR01000033">
    <property type="protein sequence ID" value="SFG92529.1"/>
    <property type="molecule type" value="Genomic_DNA"/>
</dbReference>
<evidence type="ECO:0000256" key="1">
    <source>
        <dbReference type="ARBA" id="ARBA00001933"/>
    </source>
</evidence>
<dbReference type="InterPro" id="IPR015424">
    <property type="entry name" value="PyrdxlP-dep_Trfase"/>
</dbReference>
<dbReference type="FunFam" id="3.40.640.10:FF:000004">
    <property type="entry name" value="Acetylornithine aminotransferase"/>
    <property type="match status" value="1"/>
</dbReference>
<accession>A0A1I2VVP8</accession>
<evidence type="ECO:0000313" key="6">
    <source>
        <dbReference type="Proteomes" id="UP000181942"/>
    </source>
</evidence>
<dbReference type="Pfam" id="PF00202">
    <property type="entry name" value="Aminotran_3"/>
    <property type="match status" value="1"/>
</dbReference>
<gene>
    <name evidence="5" type="ORF">SAMN02787118_13373</name>
</gene>
<dbReference type="SUPFAM" id="SSF53383">
    <property type="entry name" value="PLP-dependent transferases"/>
    <property type="match status" value="1"/>
</dbReference>
<keyword evidence="3 4" id="KW-0663">Pyridoxal phosphate</keyword>
<dbReference type="Proteomes" id="UP000181942">
    <property type="component" value="Unassembled WGS sequence"/>
</dbReference>
<reference evidence="5 6" key="1">
    <citation type="submission" date="2016-10" db="EMBL/GenBank/DDBJ databases">
        <authorList>
            <person name="de Groot N.N."/>
        </authorList>
    </citation>
    <scope>NUCLEOTIDE SEQUENCE [LARGE SCALE GENOMIC DNA]</scope>
    <source>
        <strain evidence="5 6">OK461</strain>
    </source>
</reference>
<evidence type="ECO:0000313" key="5">
    <source>
        <dbReference type="EMBL" id="SFG92529.1"/>
    </source>
</evidence>
<name>A0A1I2VVP8_9ACTN</name>
<evidence type="ECO:0000256" key="2">
    <source>
        <dbReference type="ARBA" id="ARBA00008954"/>
    </source>
</evidence>
<dbReference type="STRING" id="68239.GCA_000745715_02786"/>
<dbReference type="PROSITE" id="PS00600">
    <property type="entry name" value="AA_TRANSFER_CLASS_3"/>
    <property type="match status" value="1"/>
</dbReference>
<dbReference type="Gene3D" id="3.90.1150.10">
    <property type="entry name" value="Aspartate Aminotransferase, domain 1"/>
    <property type="match status" value="1"/>
</dbReference>
<organism evidence="5 6">
    <name type="scientific">Streptomyces mirabilis</name>
    <dbReference type="NCBI Taxonomy" id="68239"/>
    <lineage>
        <taxon>Bacteria</taxon>
        <taxon>Bacillati</taxon>
        <taxon>Actinomycetota</taxon>
        <taxon>Actinomycetes</taxon>
        <taxon>Kitasatosporales</taxon>
        <taxon>Streptomycetaceae</taxon>
        <taxon>Streptomyces</taxon>
    </lineage>
</organism>
<dbReference type="NCBIfam" id="NF004718">
    <property type="entry name" value="PRK06062.1"/>
    <property type="match status" value="1"/>
</dbReference>
<dbReference type="Gene3D" id="3.40.640.10">
    <property type="entry name" value="Type I PLP-dependent aspartate aminotransferase-like (Major domain)"/>
    <property type="match status" value="1"/>
</dbReference>
<dbReference type="GO" id="GO:0030170">
    <property type="term" value="F:pyridoxal phosphate binding"/>
    <property type="evidence" value="ECO:0007669"/>
    <property type="project" value="InterPro"/>
</dbReference>
<evidence type="ECO:0000256" key="4">
    <source>
        <dbReference type="RuleBase" id="RU003560"/>
    </source>
</evidence>
<dbReference type="InterPro" id="IPR015422">
    <property type="entry name" value="PyrdxlP-dep_Trfase_small"/>
</dbReference>
<comment type="cofactor">
    <cofactor evidence="1">
        <name>pyridoxal 5'-phosphate</name>
        <dbReference type="ChEBI" id="CHEBI:597326"/>
    </cofactor>
</comment>
<dbReference type="InterPro" id="IPR015421">
    <property type="entry name" value="PyrdxlP-dep_Trfase_major"/>
</dbReference>
<dbReference type="PANTHER" id="PTHR43094">
    <property type="entry name" value="AMINOTRANSFERASE"/>
    <property type="match status" value="1"/>
</dbReference>
<dbReference type="InterPro" id="IPR049704">
    <property type="entry name" value="Aminotrans_3_PPA_site"/>
</dbReference>